<feature type="transmembrane region" description="Helical" evidence="5">
    <location>
        <begin position="291"/>
        <end position="316"/>
    </location>
</feature>
<evidence type="ECO:0000313" key="8">
    <source>
        <dbReference type="Proteomes" id="UP000610862"/>
    </source>
</evidence>
<feature type="transmembrane region" description="Helical" evidence="5">
    <location>
        <begin position="159"/>
        <end position="179"/>
    </location>
</feature>
<evidence type="ECO:0000256" key="3">
    <source>
        <dbReference type="ARBA" id="ARBA00022989"/>
    </source>
</evidence>
<organism evidence="7 8">
    <name type="scientific">Lentihominibacter hominis</name>
    <dbReference type="NCBI Taxonomy" id="2763645"/>
    <lineage>
        <taxon>Bacteria</taxon>
        <taxon>Bacillati</taxon>
        <taxon>Bacillota</taxon>
        <taxon>Clostridia</taxon>
        <taxon>Peptostreptococcales</taxon>
        <taxon>Anaerovoracaceae</taxon>
        <taxon>Lentihominibacter</taxon>
    </lineage>
</organism>
<evidence type="ECO:0000259" key="6">
    <source>
        <dbReference type="Pfam" id="PF00324"/>
    </source>
</evidence>
<dbReference type="PIRSF" id="PIRSF006060">
    <property type="entry name" value="AA_transporter"/>
    <property type="match status" value="1"/>
</dbReference>
<feature type="transmembrane region" description="Helical" evidence="5">
    <location>
        <begin position="199"/>
        <end position="219"/>
    </location>
</feature>
<dbReference type="PANTHER" id="PTHR42770">
    <property type="entry name" value="AMINO ACID TRANSPORTER-RELATED"/>
    <property type="match status" value="1"/>
</dbReference>
<feature type="transmembrane region" description="Helical" evidence="5">
    <location>
        <begin position="132"/>
        <end position="152"/>
    </location>
</feature>
<evidence type="ECO:0000256" key="5">
    <source>
        <dbReference type="SAM" id="Phobius"/>
    </source>
</evidence>
<keyword evidence="2 5" id="KW-0812">Transmembrane</keyword>
<sequence>MEARYNENVAERTELKRVLRLPTLVCQGLAYLCPACVLMYYGIINVLTGGHFPLTLIVAGIAMTLTALSYAKMCRKYPVAGSVYSYVSKSIGPKLGFISGWALMLDYLLLPMTCYLGCGLYLNIMIPAVPVWGWIIIAVVFVAICNYVGVGIASIVNNINVAAPIIALIVTVIFIIKFVMGGGGSGTLLYSEAVYNSQLFDFSALMTGAGIMAIVFVGFDSVTTYSEETINPEKNMPKAVILICVGAAIEFFIVAYFMNCGWPYAPGAINDPDTAITEFNIHIGIGWMNTIFILINTLASIGCCIAGQGATARILLGMGRDGFLPKKFFGYVHPKFKTPSKNILLTAAVGLTAILFQDSLTNAMSLVSFGALLGFILTNICVIMRFWVKDKERSGAAVLRNLVIPAIAAAVCIYLWLSLPTAGKLVGFSWIAVGLVVLGIKTKGFRILPPELNL</sequence>
<feature type="transmembrane region" description="Helical" evidence="5">
    <location>
        <begin position="107"/>
        <end position="126"/>
    </location>
</feature>
<protein>
    <submittedName>
        <fullName evidence="7">APC family permease</fullName>
    </submittedName>
</protein>
<dbReference type="EMBL" id="JACRTA010000001">
    <property type="protein sequence ID" value="MBC8567824.1"/>
    <property type="molecule type" value="Genomic_DNA"/>
</dbReference>
<feature type="transmembrane region" description="Helical" evidence="5">
    <location>
        <begin position="366"/>
        <end position="386"/>
    </location>
</feature>
<dbReference type="Pfam" id="PF00324">
    <property type="entry name" value="AA_permease"/>
    <property type="match status" value="1"/>
</dbReference>
<dbReference type="Gene3D" id="1.20.1740.10">
    <property type="entry name" value="Amino acid/polyamine transporter I"/>
    <property type="match status" value="1"/>
</dbReference>
<feature type="transmembrane region" description="Helical" evidence="5">
    <location>
        <begin position="21"/>
        <end position="44"/>
    </location>
</feature>
<evidence type="ECO:0000256" key="4">
    <source>
        <dbReference type="ARBA" id="ARBA00023136"/>
    </source>
</evidence>
<proteinExistence type="predicted"/>
<evidence type="ECO:0000256" key="1">
    <source>
        <dbReference type="ARBA" id="ARBA00004141"/>
    </source>
</evidence>
<name>A0A926I4I3_9FIRM</name>
<reference evidence="7" key="1">
    <citation type="submission" date="2020-08" db="EMBL/GenBank/DDBJ databases">
        <title>Genome public.</title>
        <authorList>
            <person name="Liu C."/>
            <person name="Sun Q."/>
        </authorList>
    </citation>
    <scope>NUCLEOTIDE SEQUENCE</scope>
    <source>
        <strain evidence="7">NSJ-24</strain>
    </source>
</reference>
<evidence type="ECO:0000313" key="7">
    <source>
        <dbReference type="EMBL" id="MBC8567824.1"/>
    </source>
</evidence>
<comment type="subcellular location">
    <subcellularLocation>
        <location evidence="1">Membrane</location>
        <topology evidence="1">Multi-pass membrane protein</topology>
    </subcellularLocation>
</comment>
<feature type="transmembrane region" description="Helical" evidence="5">
    <location>
        <begin position="50"/>
        <end position="71"/>
    </location>
</feature>
<accession>A0A926I4I3</accession>
<keyword evidence="3 5" id="KW-1133">Transmembrane helix</keyword>
<dbReference type="PANTHER" id="PTHR42770:SF8">
    <property type="entry name" value="PUTRESCINE IMPORTER PUUP"/>
    <property type="match status" value="1"/>
</dbReference>
<feature type="domain" description="Amino acid permease/ SLC12A" evidence="6">
    <location>
        <begin position="47"/>
        <end position="394"/>
    </location>
</feature>
<dbReference type="GO" id="GO:0055085">
    <property type="term" value="P:transmembrane transport"/>
    <property type="evidence" value="ECO:0007669"/>
    <property type="project" value="InterPro"/>
</dbReference>
<gene>
    <name evidence="7" type="ORF">H8692_03470</name>
</gene>
<keyword evidence="8" id="KW-1185">Reference proteome</keyword>
<dbReference type="GO" id="GO:0016020">
    <property type="term" value="C:membrane"/>
    <property type="evidence" value="ECO:0007669"/>
    <property type="project" value="UniProtKB-SubCell"/>
</dbReference>
<feature type="transmembrane region" description="Helical" evidence="5">
    <location>
        <begin position="239"/>
        <end position="258"/>
    </location>
</feature>
<feature type="transmembrane region" description="Helical" evidence="5">
    <location>
        <begin position="422"/>
        <end position="440"/>
    </location>
</feature>
<dbReference type="AlphaFoldDB" id="A0A926I4I3"/>
<feature type="transmembrane region" description="Helical" evidence="5">
    <location>
        <begin position="398"/>
        <end position="416"/>
    </location>
</feature>
<dbReference type="InterPro" id="IPR050367">
    <property type="entry name" value="APC_superfamily"/>
</dbReference>
<dbReference type="InterPro" id="IPR004841">
    <property type="entry name" value="AA-permease/SLC12A_dom"/>
</dbReference>
<keyword evidence="4 5" id="KW-0472">Membrane</keyword>
<evidence type="ECO:0000256" key="2">
    <source>
        <dbReference type="ARBA" id="ARBA00022692"/>
    </source>
</evidence>
<dbReference type="RefSeq" id="WP_177270892.1">
    <property type="nucleotide sequence ID" value="NZ_JACRTA010000001.1"/>
</dbReference>
<comment type="caution">
    <text evidence="7">The sequence shown here is derived from an EMBL/GenBank/DDBJ whole genome shotgun (WGS) entry which is preliminary data.</text>
</comment>
<dbReference type="Proteomes" id="UP000610862">
    <property type="component" value="Unassembled WGS sequence"/>
</dbReference>